<evidence type="ECO:0000313" key="1">
    <source>
        <dbReference type="EMBL" id="BCO08062.1"/>
    </source>
</evidence>
<accession>A0A915U4P3</accession>
<name>A0A915U4P3_9BACT</name>
<keyword evidence="2" id="KW-1185">Reference proteome</keyword>
<evidence type="ECO:0000313" key="2">
    <source>
        <dbReference type="Proteomes" id="UP001063350"/>
    </source>
</evidence>
<proteinExistence type="predicted"/>
<dbReference type="RefSeq" id="WP_267927992.1">
    <property type="nucleotide sequence ID" value="NZ_AP024233.1"/>
</dbReference>
<protein>
    <submittedName>
        <fullName evidence="1">Uncharacterized protein</fullName>
    </submittedName>
</protein>
<dbReference type="Proteomes" id="UP001063350">
    <property type="component" value="Chromosome"/>
</dbReference>
<dbReference type="AlphaFoldDB" id="A0A915U4P3"/>
<dbReference type="InterPro" id="IPR054213">
    <property type="entry name" value="DUF6920"/>
</dbReference>
<dbReference type="EMBL" id="AP024233">
    <property type="protein sequence ID" value="BCO08062.1"/>
    <property type="molecule type" value="Genomic_DNA"/>
</dbReference>
<dbReference type="KEGG" id="ddu:GF1_04380"/>
<sequence>MIEKDLPPVVAQYFHHVLSGNRTEIAKVSLSQSGKQRPSPTSAKWMSFTARHQIWPLETRFLWDGRIRLVRGIHLRVVDSYGGGVGSGRVQLLSLLPLASATDVPELNSGALHRYLAEAVWYPTALLPRAKVRWHEISKEAARATLTEHDLTVSLEFRFNRNGEVTGIYSPGRYGRFGNRYIQVPWEGHFSNYQMVNGIRIPMQGEVGWYHEGNLELVWKAKIVRTGPGPQISRR</sequence>
<dbReference type="Pfam" id="PF21900">
    <property type="entry name" value="DUF6920"/>
    <property type="match status" value="1"/>
</dbReference>
<organism evidence="1 2">
    <name type="scientific">Desulfolithobacter dissulfuricans</name>
    <dbReference type="NCBI Taxonomy" id="2795293"/>
    <lineage>
        <taxon>Bacteria</taxon>
        <taxon>Pseudomonadati</taxon>
        <taxon>Thermodesulfobacteriota</taxon>
        <taxon>Desulfobulbia</taxon>
        <taxon>Desulfobulbales</taxon>
        <taxon>Desulfobulbaceae</taxon>
        <taxon>Desulfolithobacter</taxon>
    </lineage>
</organism>
<reference evidence="1" key="1">
    <citation type="submission" date="2020-12" db="EMBL/GenBank/DDBJ databases">
        <title>Desulfobium dissulfuricans gen. nov., sp. nov., a novel mesophilic, sulfate-reducing bacterium isolated from a deep-sea hydrothermal vent.</title>
        <authorList>
            <person name="Hashimoto Y."/>
            <person name="Tame A."/>
            <person name="Sawayama S."/>
            <person name="Miyazaki J."/>
            <person name="Takai K."/>
            <person name="Nakagawa S."/>
        </authorList>
    </citation>
    <scope>NUCLEOTIDE SEQUENCE</scope>
    <source>
        <strain evidence="1">GF1</strain>
    </source>
</reference>
<gene>
    <name evidence="1" type="ORF">GF1_04380</name>
</gene>